<dbReference type="PANTHER" id="PTHR24394">
    <property type="entry name" value="ZINC FINGER PROTEIN"/>
    <property type="match status" value="1"/>
</dbReference>
<feature type="non-terminal residue" evidence="9">
    <location>
        <position position="1"/>
    </location>
</feature>
<dbReference type="PROSITE" id="PS50157">
    <property type="entry name" value="ZINC_FINGER_C2H2_2"/>
    <property type="match status" value="2"/>
</dbReference>
<evidence type="ECO:0000256" key="6">
    <source>
        <dbReference type="ARBA" id="ARBA00023242"/>
    </source>
</evidence>
<dbReference type="FunFam" id="3.30.160.60:FF:002343">
    <property type="entry name" value="Zinc finger protein 33A"/>
    <property type="match status" value="1"/>
</dbReference>
<dbReference type="InterPro" id="IPR013087">
    <property type="entry name" value="Znf_C2H2_type"/>
</dbReference>
<evidence type="ECO:0000256" key="2">
    <source>
        <dbReference type="ARBA" id="ARBA00022723"/>
    </source>
</evidence>
<proteinExistence type="predicted"/>
<dbReference type="SUPFAM" id="SSF57667">
    <property type="entry name" value="beta-beta-alpha zinc fingers"/>
    <property type="match status" value="1"/>
</dbReference>
<keyword evidence="2" id="KW-0479">Metal-binding</keyword>
<gene>
    <name evidence="9" type="primary">ORF137611</name>
</gene>
<dbReference type="GO" id="GO:0000981">
    <property type="term" value="F:DNA-binding transcription factor activity, RNA polymerase II-specific"/>
    <property type="evidence" value="ECO:0007669"/>
    <property type="project" value="TreeGrafter"/>
</dbReference>
<sequence length="174" mass="19718">NTMVNKNSSASLSKIKAESRMADYDMSMDSPGGQDKKDVCDTQTICQSTSQNEDCVQASNDIFSVCDKNNDLNRVSVGDRLQNDILIQNEESKNTVDNMLLCNDRFPDRSNIQAPNKMHTGDTFFKRDICNASFTQRDHIRRHKRIHTGEKPHKCDVCGSGFARNNDLETHKRT</sequence>
<organism evidence="9">
    <name type="scientific">Arion vulgaris</name>
    <dbReference type="NCBI Taxonomy" id="1028688"/>
    <lineage>
        <taxon>Eukaryota</taxon>
        <taxon>Metazoa</taxon>
        <taxon>Spiralia</taxon>
        <taxon>Lophotrochozoa</taxon>
        <taxon>Mollusca</taxon>
        <taxon>Gastropoda</taxon>
        <taxon>Heterobranchia</taxon>
        <taxon>Euthyneura</taxon>
        <taxon>Panpulmonata</taxon>
        <taxon>Eupulmonata</taxon>
        <taxon>Stylommatophora</taxon>
        <taxon>Helicina</taxon>
        <taxon>Arionoidea</taxon>
        <taxon>Arionidae</taxon>
        <taxon>Arion</taxon>
    </lineage>
</organism>
<dbReference type="Gene3D" id="3.30.160.60">
    <property type="entry name" value="Classic Zinc Finger"/>
    <property type="match status" value="2"/>
</dbReference>
<comment type="subcellular location">
    <subcellularLocation>
        <location evidence="1">Nucleus</location>
    </subcellularLocation>
</comment>
<dbReference type="GO" id="GO:0005634">
    <property type="term" value="C:nucleus"/>
    <property type="evidence" value="ECO:0007669"/>
    <property type="project" value="UniProtKB-SubCell"/>
</dbReference>
<dbReference type="FunFam" id="3.30.160.60:FF:000624">
    <property type="entry name" value="zinc finger protein 697"/>
    <property type="match status" value="1"/>
</dbReference>
<dbReference type="InterPro" id="IPR036236">
    <property type="entry name" value="Znf_C2H2_sf"/>
</dbReference>
<dbReference type="PANTHER" id="PTHR24394:SF29">
    <property type="entry name" value="MYONEURIN"/>
    <property type="match status" value="1"/>
</dbReference>
<dbReference type="Pfam" id="PF00096">
    <property type="entry name" value="zf-C2H2"/>
    <property type="match status" value="2"/>
</dbReference>
<reference evidence="9" key="1">
    <citation type="submission" date="2014-12" db="EMBL/GenBank/DDBJ databases">
        <title>Insight into the proteome of Arion vulgaris.</title>
        <authorList>
            <person name="Aradska J."/>
            <person name="Bulat T."/>
            <person name="Smidak R."/>
            <person name="Sarate P."/>
            <person name="Gangsoo J."/>
            <person name="Sialana F."/>
            <person name="Bilban M."/>
            <person name="Lubec G."/>
        </authorList>
    </citation>
    <scope>NUCLEOTIDE SEQUENCE</scope>
    <source>
        <tissue evidence="9">Skin</tissue>
    </source>
</reference>
<evidence type="ECO:0000313" key="9">
    <source>
        <dbReference type="EMBL" id="CEK83551.1"/>
    </source>
</evidence>
<keyword evidence="5" id="KW-0862">Zinc</keyword>
<keyword evidence="3" id="KW-0677">Repeat</keyword>
<feature type="domain" description="C2H2-type" evidence="8">
    <location>
        <begin position="125"/>
        <end position="152"/>
    </location>
</feature>
<feature type="non-terminal residue" evidence="9">
    <location>
        <position position="174"/>
    </location>
</feature>
<evidence type="ECO:0000259" key="8">
    <source>
        <dbReference type="PROSITE" id="PS50157"/>
    </source>
</evidence>
<evidence type="ECO:0000256" key="7">
    <source>
        <dbReference type="PROSITE-ProRule" id="PRU00042"/>
    </source>
</evidence>
<keyword evidence="4 7" id="KW-0863">Zinc-finger</keyword>
<dbReference type="GO" id="GO:0008270">
    <property type="term" value="F:zinc ion binding"/>
    <property type="evidence" value="ECO:0007669"/>
    <property type="project" value="UniProtKB-KW"/>
</dbReference>
<protein>
    <recommendedName>
        <fullName evidence="8">C2H2-type domain-containing protein</fullName>
    </recommendedName>
</protein>
<dbReference type="AlphaFoldDB" id="A0A0B7AU75"/>
<evidence type="ECO:0000256" key="1">
    <source>
        <dbReference type="ARBA" id="ARBA00004123"/>
    </source>
</evidence>
<feature type="domain" description="C2H2-type" evidence="8">
    <location>
        <begin position="153"/>
        <end position="174"/>
    </location>
</feature>
<name>A0A0B7AU75_9EUPU</name>
<evidence type="ECO:0000256" key="5">
    <source>
        <dbReference type="ARBA" id="ARBA00022833"/>
    </source>
</evidence>
<accession>A0A0B7AU75</accession>
<keyword evidence="6" id="KW-0539">Nucleus</keyword>
<evidence type="ECO:0000256" key="3">
    <source>
        <dbReference type="ARBA" id="ARBA00022737"/>
    </source>
</evidence>
<evidence type="ECO:0000256" key="4">
    <source>
        <dbReference type="ARBA" id="ARBA00022771"/>
    </source>
</evidence>
<dbReference type="EMBL" id="HACG01036686">
    <property type="protein sequence ID" value="CEK83551.1"/>
    <property type="molecule type" value="Transcribed_RNA"/>
</dbReference>